<evidence type="ECO:0000259" key="5">
    <source>
        <dbReference type="Pfam" id="PF02650"/>
    </source>
</evidence>
<evidence type="ECO:0000256" key="1">
    <source>
        <dbReference type="ARBA" id="ARBA00022618"/>
    </source>
</evidence>
<dbReference type="InterPro" id="IPR027434">
    <property type="entry name" value="Homing_endonucl"/>
</dbReference>
<keyword evidence="3 4" id="KW-0131">Cell cycle</keyword>
<comment type="similarity">
    <text evidence="4">Belongs to the WhiA family.</text>
</comment>
<dbReference type="PANTHER" id="PTHR37307">
    <property type="entry name" value="CELL DIVISION PROTEIN WHIA-RELATED"/>
    <property type="match status" value="1"/>
</dbReference>
<gene>
    <name evidence="4" type="primary">whiA</name>
    <name evidence="8" type="ORF">HNP65_000356</name>
</gene>
<comment type="caution">
    <text evidence="8">The sequence shown here is derived from an EMBL/GenBank/DDBJ whole genome shotgun (WGS) entry which is preliminary data.</text>
</comment>
<keyword evidence="1 4" id="KW-0132">Cell division</keyword>
<keyword evidence="9" id="KW-1185">Reference proteome</keyword>
<dbReference type="Gene3D" id="3.10.28.10">
    <property type="entry name" value="Homing endonucleases"/>
    <property type="match status" value="1"/>
</dbReference>
<dbReference type="Pfam" id="PF14527">
    <property type="entry name" value="LAGLIDADG_WhiA"/>
    <property type="match status" value="1"/>
</dbReference>
<dbReference type="Pfam" id="PF02650">
    <property type="entry name" value="HTH_WhiA"/>
    <property type="match status" value="1"/>
</dbReference>
<evidence type="ECO:0000256" key="4">
    <source>
        <dbReference type="HAMAP-Rule" id="MF_01420"/>
    </source>
</evidence>
<evidence type="ECO:0000256" key="3">
    <source>
        <dbReference type="ARBA" id="ARBA00023306"/>
    </source>
</evidence>
<dbReference type="EMBL" id="JACHEX010000001">
    <property type="protein sequence ID" value="MBB6061934.1"/>
    <property type="molecule type" value="Genomic_DNA"/>
</dbReference>
<dbReference type="SUPFAM" id="SSF55608">
    <property type="entry name" value="Homing endonucleases"/>
    <property type="match status" value="1"/>
</dbReference>
<evidence type="ECO:0000259" key="7">
    <source>
        <dbReference type="Pfam" id="PF14527"/>
    </source>
</evidence>
<evidence type="ECO:0000259" key="6">
    <source>
        <dbReference type="Pfam" id="PF10298"/>
    </source>
</evidence>
<name>A0A841GLB8_9BACT</name>
<feature type="domain" description="Sporulation regulator WhiA C-terminal" evidence="5">
    <location>
        <begin position="214"/>
        <end position="296"/>
    </location>
</feature>
<keyword evidence="2 4" id="KW-0238">DNA-binding</keyword>
<proteinExistence type="inferred from homology"/>
<dbReference type="InterPro" id="IPR023054">
    <property type="entry name" value="Sporulation_regulator_WhiA_C"/>
</dbReference>
<dbReference type="Pfam" id="PF10298">
    <property type="entry name" value="WhiA_N"/>
    <property type="match status" value="1"/>
</dbReference>
<dbReference type="RefSeq" id="WP_184618679.1">
    <property type="nucleotide sequence ID" value="NZ_JACHEX010000001.1"/>
</dbReference>
<dbReference type="HAMAP" id="MF_01420">
    <property type="entry name" value="HTH_type_WhiA"/>
    <property type="match status" value="1"/>
</dbReference>
<protein>
    <recommendedName>
        <fullName evidence="4">Probable cell division protein WhiA</fullName>
    </recommendedName>
</protein>
<dbReference type="GO" id="GO:0003677">
    <property type="term" value="F:DNA binding"/>
    <property type="evidence" value="ECO:0007669"/>
    <property type="project" value="UniProtKB-UniRule"/>
</dbReference>
<dbReference type="GO" id="GO:0051301">
    <property type="term" value="P:cell division"/>
    <property type="evidence" value="ECO:0007669"/>
    <property type="project" value="UniProtKB-UniRule"/>
</dbReference>
<accession>A0A841GLB8</accession>
<organism evidence="8 9">
    <name type="scientific">Thermosipho japonicus</name>
    <dbReference type="NCBI Taxonomy" id="90323"/>
    <lineage>
        <taxon>Bacteria</taxon>
        <taxon>Thermotogati</taxon>
        <taxon>Thermotogota</taxon>
        <taxon>Thermotogae</taxon>
        <taxon>Thermotogales</taxon>
        <taxon>Fervidobacteriaceae</taxon>
        <taxon>Thermosipho</taxon>
    </lineage>
</organism>
<comment type="function">
    <text evidence="4">Involved in cell division and chromosome segregation.</text>
</comment>
<sequence length="305" mass="35175">MLYTFSEDVKGELCHTSVNSELEAKSELAGFLKSRGVIIRSFNDVVIKIEVGFIPAARRIMNLMAIVGTDKKRLTMIKNKLKKKRVQIFIPFSILSKLELDILEIPAYIFEDLGLFGAFLRGVFISTGSVTDPTKNYHFEIISHNYKFLNEIQKYLFDNLGILGKIASFGEKNYRFYLKRAKDIIEILYYMGAQRNADKMEKIVSSREIKSDFNRSMNFLTANAKRVGESNARQIRIIKNLFEKYGADILNGELKKIALLRLENEDLSLSDLGKLFDPPLSKSMVYNRIKKIFKIYEELESKNME</sequence>
<dbReference type="PANTHER" id="PTHR37307:SF1">
    <property type="entry name" value="CELL DIVISION PROTEIN WHIA-RELATED"/>
    <property type="match status" value="1"/>
</dbReference>
<dbReference type="AlphaFoldDB" id="A0A841GLB8"/>
<evidence type="ECO:0000313" key="9">
    <source>
        <dbReference type="Proteomes" id="UP000555828"/>
    </source>
</evidence>
<dbReference type="InterPro" id="IPR018478">
    <property type="entry name" value="Sporu_reg_WhiA_N_dom"/>
</dbReference>
<dbReference type="GO" id="GO:0043937">
    <property type="term" value="P:regulation of sporulation"/>
    <property type="evidence" value="ECO:0007669"/>
    <property type="project" value="InterPro"/>
</dbReference>
<dbReference type="Proteomes" id="UP000555828">
    <property type="component" value="Unassembled WGS sequence"/>
</dbReference>
<dbReference type="InterPro" id="IPR039518">
    <property type="entry name" value="WhiA_LAGLIDADG_dom"/>
</dbReference>
<dbReference type="NCBIfam" id="TIGR00647">
    <property type="entry name" value="DNA_bind_WhiA"/>
    <property type="match status" value="1"/>
</dbReference>
<reference evidence="8 9" key="1">
    <citation type="submission" date="2020-08" db="EMBL/GenBank/DDBJ databases">
        <title>Genomic Encyclopedia of Type Strains, Phase IV (KMG-IV): sequencing the most valuable type-strain genomes for metagenomic binning, comparative biology and taxonomic classification.</title>
        <authorList>
            <person name="Goeker M."/>
        </authorList>
    </citation>
    <scope>NUCLEOTIDE SEQUENCE [LARGE SCALE GENOMIC DNA]</scope>
    <source>
        <strain evidence="8 9">DSM 13481</strain>
    </source>
</reference>
<feature type="domain" description="WhiA LAGLIDADG-like" evidence="7">
    <location>
        <begin position="117"/>
        <end position="210"/>
    </location>
</feature>
<evidence type="ECO:0000313" key="8">
    <source>
        <dbReference type="EMBL" id="MBB6061934.1"/>
    </source>
</evidence>
<dbReference type="InterPro" id="IPR003802">
    <property type="entry name" value="Sporulation_regulator_WhiA"/>
</dbReference>
<evidence type="ECO:0000256" key="2">
    <source>
        <dbReference type="ARBA" id="ARBA00023125"/>
    </source>
</evidence>
<feature type="domain" description="Sporulation transcription regulator WhiA N-terminal" evidence="6">
    <location>
        <begin position="23"/>
        <end position="89"/>
    </location>
</feature>